<dbReference type="STRING" id="198092.SAMN02745194_02247"/>
<dbReference type="Proteomes" id="UP000184387">
    <property type="component" value="Unassembled WGS sequence"/>
</dbReference>
<sequence>MTARGTAFLALWNDIERGREAEYDRWHTREHVPERVAAPGFRSGCRYVDRDHPVHRYFTLYELESLAALATPEYRDLLQHPTPWSAAMRPSFRNFLRAPCTVAHRAGFGRGASLAVMRLPGQPADGEAKGVLASLAEAPGVVALRLGRHEAQEPAPAWASSRAPDGPASFGSVLLIEALDRPSALRAFDAALTAFLPHGAAEIGGVYDLASIFPGEGARERLAHRRPGWDLAGDA</sequence>
<dbReference type="AlphaFoldDB" id="A0A1M6I799"/>
<accession>A0A1M6I799</accession>
<evidence type="ECO:0000313" key="1">
    <source>
        <dbReference type="EMBL" id="SHJ30298.1"/>
    </source>
</evidence>
<dbReference type="EMBL" id="FQZF01000011">
    <property type="protein sequence ID" value="SHJ30298.1"/>
    <property type="molecule type" value="Genomic_DNA"/>
</dbReference>
<organism evidence="1 2">
    <name type="scientific">Muricoccus roseus</name>
    <dbReference type="NCBI Taxonomy" id="198092"/>
    <lineage>
        <taxon>Bacteria</taxon>
        <taxon>Pseudomonadati</taxon>
        <taxon>Pseudomonadota</taxon>
        <taxon>Alphaproteobacteria</taxon>
        <taxon>Acetobacterales</taxon>
        <taxon>Roseomonadaceae</taxon>
        <taxon>Muricoccus</taxon>
    </lineage>
</organism>
<evidence type="ECO:0008006" key="3">
    <source>
        <dbReference type="Google" id="ProtNLM"/>
    </source>
</evidence>
<reference evidence="1 2" key="1">
    <citation type="submission" date="2016-11" db="EMBL/GenBank/DDBJ databases">
        <authorList>
            <person name="Jaros S."/>
            <person name="Januszkiewicz K."/>
            <person name="Wedrychowicz H."/>
        </authorList>
    </citation>
    <scope>NUCLEOTIDE SEQUENCE [LARGE SCALE GENOMIC DNA]</scope>
    <source>
        <strain evidence="1 2">DSM 14916</strain>
    </source>
</reference>
<name>A0A1M6I799_9PROT</name>
<dbReference type="OrthoDB" id="3034735at2"/>
<evidence type="ECO:0000313" key="2">
    <source>
        <dbReference type="Proteomes" id="UP000184387"/>
    </source>
</evidence>
<gene>
    <name evidence="1" type="ORF">SAMN02745194_02247</name>
</gene>
<dbReference type="RefSeq" id="WP_073134718.1">
    <property type="nucleotide sequence ID" value="NZ_FQZF01000011.1"/>
</dbReference>
<keyword evidence="2" id="KW-1185">Reference proteome</keyword>
<proteinExistence type="predicted"/>
<protein>
    <recommendedName>
        <fullName evidence="3">EthD domain-containing protein</fullName>
    </recommendedName>
</protein>